<evidence type="ECO:0000313" key="12">
    <source>
        <dbReference type="EMBL" id="KAG6478447.1"/>
    </source>
</evidence>
<dbReference type="PROSITE" id="PS50884">
    <property type="entry name" value="ZF_DOF_2"/>
    <property type="match status" value="1"/>
</dbReference>
<evidence type="ECO:0000256" key="4">
    <source>
        <dbReference type="ARBA" id="ARBA00023015"/>
    </source>
</evidence>
<keyword evidence="7 8" id="KW-0539">Nucleus</keyword>
<dbReference type="GO" id="GO:0008270">
    <property type="term" value="F:zinc ion binding"/>
    <property type="evidence" value="ECO:0007669"/>
    <property type="project" value="UniProtKB-KW"/>
</dbReference>
<accession>A0A8J5EZN1</accession>
<dbReference type="GO" id="GO:0003700">
    <property type="term" value="F:DNA-binding transcription factor activity"/>
    <property type="evidence" value="ECO:0007669"/>
    <property type="project" value="UniProtKB-UniRule"/>
</dbReference>
<comment type="function">
    <text evidence="9">Transcription factor that binds specifically to a 5'-AA[AG]G-3' consensus core sequence.</text>
</comment>
<evidence type="ECO:0000313" key="13">
    <source>
        <dbReference type="Proteomes" id="UP000734854"/>
    </source>
</evidence>
<dbReference type="AlphaFoldDB" id="A0A8J5EZN1"/>
<keyword evidence="13" id="KW-1185">Reference proteome</keyword>
<evidence type="ECO:0000256" key="8">
    <source>
        <dbReference type="PROSITE-ProRule" id="PRU00071"/>
    </source>
</evidence>
<gene>
    <name evidence="12" type="ORF">ZIOFF_061889</name>
</gene>
<dbReference type="InterPro" id="IPR045174">
    <property type="entry name" value="Dof"/>
</dbReference>
<evidence type="ECO:0000259" key="11">
    <source>
        <dbReference type="PROSITE" id="PS50884"/>
    </source>
</evidence>
<dbReference type="Pfam" id="PF02701">
    <property type="entry name" value="Zn_ribbon_Dof"/>
    <property type="match status" value="1"/>
</dbReference>
<comment type="caution">
    <text evidence="12">The sequence shown here is derived from an EMBL/GenBank/DDBJ whole genome shotgun (WGS) entry which is preliminary data.</text>
</comment>
<keyword evidence="6 9" id="KW-0804">Transcription</keyword>
<evidence type="ECO:0000256" key="2">
    <source>
        <dbReference type="ARBA" id="ARBA00022771"/>
    </source>
</evidence>
<proteinExistence type="predicted"/>
<keyword evidence="4 9" id="KW-0805">Transcription regulation</keyword>
<feature type="compositionally biased region" description="Pro residues" evidence="10">
    <location>
        <begin position="37"/>
        <end position="53"/>
    </location>
</feature>
<feature type="domain" description="Dof-type" evidence="11">
    <location>
        <begin position="1"/>
        <end position="35"/>
    </location>
</feature>
<dbReference type="PANTHER" id="PTHR31992:SF204">
    <property type="entry name" value="DOF ZINC FINGER PROTEIN"/>
    <property type="match status" value="1"/>
</dbReference>
<evidence type="ECO:0000256" key="9">
    <source>
        <dbReference type="RuleBase" id="RU369094"/>
    </source>
</evidence>
<evidence type="ECO:0000256" key="7">
    <source>
        <dbReference type="ARBA" id="ARBA00023242"/>
    </source>
</evidence>
<dbReference type="GO" id="GO:0005634">
    <property type="term" value="C:nucleus"/>
    <property type="evidence" value="ECO:0007669"/>
    <property type="project" value="UniProtKB-SubCell"/>
</dbReference>
<keyword evidence="3 9" id="KW-0862">Zinc</keyword>
<protein>
    <recommendedName>
        <fullName evidence="9">Dof zinc finger protein</fullName>
    </recommendedName>
</protein>
<dbReference type="PANTHER" id="PTHR31992">
    <property type="entry name" value="DOF ZINC FINGER PROTEIN DOF1.4-RELATED"/>
    <property type="match status" value="1"/>
</dbReference>
<evidence type="ECO:0000256" key="6">
    <source>
        <dbReference type="ARBA" id="ARBA00023163"/>
    </source>
</evidence>
<name>A0A8J5EZN1_ZINOF</name>
<evidence type="ECO:0000256" key="10">
    <source>
        <dbReference type="SAM" id="MobiDB-lite"/>
    </source>
</evidence>
<feature type="region of interest" description="Disordered" evidence="10">
    <location>
        <begin position="26"/>
        <end position="62"/>
    </location>
</feature>
<dbReference type="GO" id="GO:0003677">
    <property type="term" value="F:DNA binding"/>
    <property type="evidence" value="ECO:0007669"/>
    <property type="project" value="UniProtKB-UniRule"/>
</dbReference>
<evidence type="ECO:0000256" key="1">
    <source>
        <dbReference type="ARBA" id="ARBA00022723"/>
    </source>
</evidence>
<dbReference type="Proteomes" id="UP000734854">
    <property type="component" value="Unassembled WGS sequence"/>
</dbReference>
<sequence>MSQPRHFCKSCRRYWTLGGTLRNVPIGGATRKRLRPTPAPEFRPLPPPPPQQQPPSADTVATSDLPACRGSSLFPGAAAGLLGMDEAFLPSRGRFALGLGLGLGCGAARETAEEMGFGSLGHHAMLWSHPLLDEPEDAWRVGSAGTGGNLAWPDLGPASPLQPVEAAFRRGSSTNSLPIDGSGINYFKEAS</sequence>
<dbReference type="InterPro" id="IPR003851">
    <property type="entry name" value="Znf_Dof"/>
</dbReference>
<comment type="subcellular location">
    <subcellularLocation>
        <location evidence="8 9">Nucleus</location>
    </subcellularLocation>
</comment>
<keyword evidence="5 8" id="KW-0238">DNA-binding</keyword>
<evidence type="ECO:0000256" key="3">
    <source>
        <dbReference type="ARBA" id="ARBA00022833"/>
    </source>
</evidence>
<dbReference type="EMBL" id="JACMSC010000017">
    <property type="protein sequence ID" value="KAG6478447.1"/>
    <property type="molecule type" value="Genomic_DNA"/>
</dbReference>
<keyword evidence="2 8" id="KW-0863">Zinc-finger</keyword>
<reference evidence="12 13" key="1">
    <citation type="submission" date="2020-08" db="EMBL/GenBank/DDBJ databases">
        <title>Plant Genome Project.</title>
        <authorList>
            <person name="Zhang R.-G."/>
        </authorList>
    </citation>
    <scope>NUCLEOTIDE SEQUENCE [LARGE SCALE GENOMIC DNA]</scope>
    <source>
        <tissue evidence="12">Rhizome</tissue>
    </source>
</reference>
<keyword evidence="1 9" id="KW-0479">Metal-binding</keyword>
<organism evidence="12 13">
    <name type="scientific">Zingiber officinale</name>
    <name type="common">Ginger</name>
    <name type="synonym">Amomum zingiber</name>
    <dbReference type="NCBI Taxonomy" id="94328"/>
    <lineage>
        <taxon>Eukaryota</taxon>
        <taxon>Viridiplantae</taxon>
        <taxon>Streptophyta</taxon>
        <taxon>Embryophyta</taxon>
        <taxon>Tracheophyta</taxon>
        <taxon>Spermatophyta</taxon>
        <taxon>Magnoliopsida</taxon>
        <taxon>Liliopsida</taxon>
        <taxon>Zingiberales</taxon>
        <taxon>Zingiberaceae</taxon>
        <taxon>Zingiber</taxon>
    </lineage>
</organism>
<evidence type="ECO:0000256" key="5">
    <source>
        <dbReference type="ARBA" id="ARBA00023125"/>
    </source>
</evidence>